<evidence type="ECO:0000256" key="1">
    <source>
        <dbReference type="ARBA" id="ARBA00022679"/>
    </source>
</evidence>
<dbReference type="EMBL" id="BQKM01000001">
    <property type="protein sequence ID" value="GJN50427.1"/>
    <property type="molecule type" value="Genomic_DNA"/>
</dbReference>
<reference evidence="4 6" key="1">
    <citation type="submission" date="2020-05" db="EMBL/GenBank/DDBJ databases">
        <title>Characterization of novel class B3 metallo-beta-lactamase from novel Pseudomonas species.</title>
        <authorList>
            <person name="Yamada K."/>
            <person name="Aoki K."/>
            <person name="Ishii Y."/>
        </authorList>
    </citation>
    <scope>NUCLEOTIDE SEQUENCE [LARGE SCALE GENOMIC DNA]</scope>
    <source>
        <strain evidence="4 6">TUM18999</strain>
        <strain evidence="5 7">TUM20286</strain>
    </source>
</reference>
<proteinExistence type="predicted"/>
<sequence length="178" mass="19637">MHLRPLELPRDAEALSAFEAGYDTSVIYRVERQDLAFALVEERRAEPFRKRYDAGGFAEDVEDADFTVAAEAEDGSLAGFACVRLDEWNRSAELSALFVAPACKGQGLGRRLLEQATAFARSSGARCLWLETQSSNHPAIGFYLKSGFAFSGLDTALYDPRETAPEEVALFFSQPLET</sequence>
<name>A0A6J4EAQ2_9PSED</name>
<evidence type="ECO:0000313" key="4">
    <source>
        <dbReference type="EMBL" id="BCG26837.1"/>
    </source>
</evidence>
<keyword evidence="1" id="KW-0808">Transferase</keyword>
<evidence type="ECO:0000259" key="3">
    <source>
        <dbReference type="PROSITE" id="PS51186"/>
    </source>
</evidence>
<evidence type="ECO:0000313" key="5">
    <source>
        <dbReference type="EMBL" id="GJN50427.1"/>
    </source>
</evidence>
<dbReference type="AlphaFoldDB" id="A0A6J4EAQ2"/>
<evidence type="ECO:0000313" key="6">
    <source>
        <dbReference type="Proteomes" id="UP000509383"/>
    </source>
</evidence>
<dbReference type="Pfam" id="PF00583">
    <property type="entry name" value="Acetyltransf_1"/>
    <property type="match status" value="1"/>
</dbReference>
<dbReference type="InterPro" id="IPR016181">
    <property type="entry name" value="Acyl_CoA_acyltransferase"/>
</dbReference>
<dbReference type="EMBL" id="AP023189">
    <property type="protein sequence ID" value="BCG26837.1"/>
    <property type="molecule type" value="Genomic_DNA"/>
</dbReference>
<dbReference type="Gene3D" id="3.40.630.30">
    <property type="match status" value="1"/>
</dbReference>
<dbReference type="PANTHER" id="PTHR43877">
    <property type="entry name" value="AMINOALKYLPHOSPHONATE N-ACETYLTRANSFERASE-RELATED-RELATED"/>
    <property type="match status" value="1"/>
</dbReference>
<keyword evidence="7" id="KW-1185">Reference proteome</keyword>
<dbReference type="KEGG" id="ptw:TUM18999_50280"/>
<accession>A0A6J4EAQ2</accession>
<dbReference type="SUPFAM" id="SSF55729">
    <property type="entry name" value="Acyl-CoA N-acyltransferases (Nat)"/>
    <property type="match status" value="1"/>
</dbReference>
<protein>
    <recommendedName>
        <fullName evidence="3">N-acetyltransferase domain-containing protein</fullName>
    </recommendedName>
</protein>
<dbReference type="CDD" id="cd04301">
    <property type="entry name" value="NAT_SF"/>
    <property type="match status" value="1"/>
</dbReference>
<dbReference type="GO" id="GO:0016747">
    <property type="term" value="F:acyltransferase activity, transferring groups other than amino-acyl groups"/>
    <property type="evidence" value="ECO:0007669"/>
    <property type="project" value="InterPro"/>
</dbReference>
<dbReference type="PROSITE" id="PS51186">
    <property type="entry name" value="GNAT"/>
    <property type="match status" value="1"/>
</dbReference>
<dbReference type="Proteomes" id="UP000509383">
    <property type="component" value="Chromosome"/>
</dbReference>
<organism evidence="4 6">
    <name type="scientific">Pseudomonas tohonis</name>
    <dbReference type="NCBI Taxonomy" id="2725477"/>
    <lineage>
        <taxon>Bacteria</taxon>
        <taxon>Pseudomonadati</taxon>
        <taxon>Pseudomonadota</taxon>
        <taxon>Gammaproteobacteria</taxon>
        <taxon>Pseudomonadales</taxon>
        <taxon>Pseudomonadaceae</taxon>
        <taxon>Pseudomonas</taxon>
    </lineage>
</organism>
<gene>
    <name evidence="4" type="ORF">TUM18999_50280</name>
    <name evidence="5" type="ORF">TUM20286_01790</name>
</gene>
<dbReference type="RefSeq" id="WP_173172751.1">
    <property type="nucleotide sequence ID" value="NZ_AP023189.1"/>
</dbReference>
<dbReference type="InterPro" id="IPR000182">
    <property type="entry name" value="GNAT_dom"/>
</dbReference>
<evidence type="ECO:0000256" key="2">
    <source>
        <dbReference type="ARBA" id="ARBA00023315"/>
    </source>
</evidence>
<dbReference type="Proteomes" id="UP001054892">
    <property type="component" value="Unassembled WGS sequence"/>
</dbReference>
<evidence type="ECO:0000313" key="7">
    <source>
        <dbReference type="Proteomes" id="UP001054892"/>
    </source>
</evidence>
<dbReference type="PANTHER" id="PTHR43877:SF2">
    <property type="entry name" value="AMINOALKYLPHOSPHONATE N-ACETYLTRANSFERASE-RELATED"/>
    <property type="match status" value="1"/>
</dbReference>
<dbReference type="InterPro" id="IPR050832">
    <property type="entry name" value="Bact_Acetyltransf"/>
</dbReference>
<keyword evidence="2" id="KW-0012">Acyltransferase</keyword>
<feature type="domain" description="N-acetyltransferase" evidence="3">
    <location>
        <begin position="25"/>
        <end position="177"/>
    </location>
</feature>